<evidence type="ECO:0000313" key="4">
    <source>
        <dbReference type="EMBL" id="EJX05962.1"/>
    </source>
</evidence>
<gene>
    <name evidence="4" type="ORF">EVA_05929</name>
</gene>
<proteinExistence type="inferred from homology"/>
<dbReference type="EMBL" id="AMCI01001313">
    <property type="protein sequence ID" value="EJX05962.1"/>
    <property type="molecule type" value="Genomic_DNA"/>
</dbReference>
<dbReference type="InterPro" id="IPR029478">
    <property type="entry name" value="TM1586_NiRdase"/>
</dbReference>
<dbReference type="Gene3D" id="3.40.109.10">
    <property type="entry name" value="NADH Oxidase"/>
    <property type="match status" value="1"/>
</dbReference>
<dbReference type="AlphaFoldDB" id="J9GF36"/>
<evidence type="ECO:0000256" key="1">
    <source>
        <dbReference type="ARBA" id="ARBA00007118"/>
    </source>
</evidence>
<evidence type="ECO:0000259" key="3">
    <source>
        <dbReference type="Pfam" id="PF14512"/>
    </source>
</evidence>
<reference evidence="4" key="1">
    <citation type="journal article" date="2012" name="PLoS ONE">
        <title>Gene sets for utilization of primary and secondary nutrition supplies in the distal gut of endangered iberian lynx.</title>
        <authorList>
            <person name="Alcaide M."/>
            <person name="Messina E."/>
            <person name="Richter M."/>
            <person name="Bargiela R."/>
            <person name="Peplies J."/>
            <person name="Huws S.A."/>
            <person name="Newbold C.J."/>
            <person name="Golyshin P.N."/>
            <person name="Simon M.A."/>
            <person name="Lopez G."/>
            <person name="Yakimov M.M."/>
            <person name="Ferrer M."/>
        </authorList>
    </citation>
    <scope>NUCLEOTIDE SEQUENCE</scope>
</reference>
<dbReference type="SUPFAM" id="SSF55469">
    <property type="entry name" value="FMN-dependent nitroreductase-like"/>
    <property type="match status" value="1"/>
</dbReference>
<protein>
    <submittedName>
        <fullName evidence="4">Nitroreductase family protein</fullName>
    </submittedName>
</protein>
<keyword evidence="2" id="KW-0560">Oxidoreductase</keyword>
<comment type="caution">
    <text evidence="4">The sequence shown here is derived from an EMBL/GenBank/DDBJ whole genome shotgun (WGS) entry which is preliminary data.</text>
</comment>
<name>J9GF36_9ZZZZ</name>
<feature type="domain" description="Putative nitroreductase TM1586" evidence="3">
    <location>
        <begin position="4"/>
        <end position="221"/>
    </location>
</feature>
<dbReference type="GO" id="GO:0016491">
    <property type="term" value="F:oxidoreductase activity"/>
    <property type="evidence" value="ECO:0007669"/>
    <property type="project" value="UniProtKB-KW"/>
</dbReference>
<dbReference type="Pfam" id="PF14512">
    <property type="entry name" value="TM1586_NiRdase"/>
    <property type="match status" value="1"/>
</dbReference>
<dbReference type="PANTHER" id="PTHR43673:SF10">
    <property type="entry name" value="NADH DEHYDROGENASE_NAD(P)H NITROREDUCTASE XCC3605-RELATED"/>
    <property type="match status" value="1"/>
</dbReference>
<organism evidence="4">
    <name type="scientific">gut metagenome</name>
    <dbReference type="NCBI Taxonomy" id="749906"/>
    <lineage>
        <taxon>unclassified sequences</taxon>
        <taxon>metagenomes</taxon>
        <taxon>organismal metagenomes</taxon>
    </lineage>
</organism>
<accession>J9GF36</accession>
<dbReference type="InterPro" id="IPR000415">
    <property type="entry name" value="Nitroreductase-like"/>
</dbReference>
<evidence type="ECO:0000256" key="2">
    <source>
        <dbReference type="ARBA" id="ARBA00023002"/>
    </source>
</evidence>
<sequence length="229" mass="25804">MMTLLEAIQARHSVRHYLSRPLSSEIVETLQQEITRCNREGHLHIQLVLNERKGFSGLFAYGAFSGVENYLVMAGEKADDLDERIGYYGEKLVLLARQLGLGTCWAGLSYRKVKGTYRLESGEKIGCMIALGYPDDPGRKLKRKSVEEVSNVSISTPAWFRQGVEAALLAPTAINQQKFSFEYLPPQKDEKPQVRANRGFSLVGYTRMDLGIAKLHFEIGAGKDNFQWE</sequence>
<comment type="similarity">
    <text evidence="1">Belongs to the nitroreductase family.</text>
</comment>
<dbReference type="PANTHER" id="PTHR43673">
    <property type="entry name" value="NAD(P)H NITROREDUCTASE YDGI-RELATED"/>
    <property type="match status" value="1"/>
</dbReference>